<dbReference type="Proteomes" id="UP000018175">
    <property type="component" value="Unassembled WGS sequence"/>
</dbReference>
<feature type="domain" description="Flavin reductase like" evidence="5">
    <location>
        <begin position="37"/>
        <end position="183"/>
    </location>
</feature>
<keyword evidence="2" id="KW-0285">Flavoprotein</keyword>
<organism evidence="6 7">
    <name type="scientific">Lachnospira eligens CAG:72</name>
    <dbReference type="NCBI Taxonomy" id="1263077"/>
    <lineage>
        <taxon>Bacteria</taxon>
        <taxon>Bacillati</taxon>
        <taxon>Bacillota</taxon>
        <taxon>Clostridia</taxon>
        <taxon>Lachnospirales</taxon>
        <taxon>Lachnospiraceae</taxon>
        <taxon>Lachnospira</taxon>
    </lineage>
</organism>
<name>R5ZMA4_9FIRM</name>
<evidence type="ECO:0000313" key="7">
    <source>
        <dbReference type="Proteomes" id="UP000018175"/>
    </source>
</evidence>
<evidence type="ECO:0000313" key="6">
    <source>
        <dbReference type="EMBL" id="CDA40808.1"/>
    </source>
</evidence>
<evidence type="ECO:0000259" key="5">
    <source>
        <dbReference type="SMART" id="SM00903"/>
    </source>
</evidence>
<dbReference type="SMART" id="SM00903">
    <property type="entry name" value="Flavin_Reduct"/>
    <property type="match status" value="1"/>
</dbReference>
<dbReference type="EMBL" id="CBBU010000081">
    <property type="protein sequence ID" value="CDA40808.1"/>
    <property type="molecule type" value="Genomic_DNA"/>
</dbReference>
<accession>R5ZMA4</accession>
<dbReference type="InterPro" id="IPR012349">
    <property type="entry name" value="Split_barrel_FMN-bd"/>
</dbReference>
<dbReference type="AlphaFoldDB" id="R5ZMA4"/>
<comment type="similarity">
    <text evidence="3">Belongs to the flavoredoxin family.</text>
</comment>
<evidence type="ECO:0000256" key="2">
    <source>
        <dbReference type="ARBA" id="ARBA00022630"/>
    </source>
</evidence>
<evidence type="ECO:0000256" key="3">
    <source>
        <dbReference type="ARBA" id="ARBA00038054"/>
    </source>
</evidence>
<dbReference type="GO" id="GO:0016646">
    <property type="term" value="F:oxidoreductase activity, acting on the CH-NH group of donors, NAD or NADP as acceptor"/>
    <property type="evidence" value="ECO:0007669"/>
    <property type="project" value="UniProtKB-ARBA"/>
</dbReference>
<evidence type="ECO:0000256" key="4">
    <source>
        <dbReference type="SAM" id="MobiDB-lite"/>
    </source>
</evidence>
<dbReference type="GO" id="GO:0010181">
    <property type="term" value="F:FMN binding"/>
    <property type="evidence" value="ECO:0007669"/>
    <property type="project" value="InterPro"/>
</dbReference>
<comment type="caution">
    <text evidence="6">The sequence shown here is derived from an EMBL/GenBank/DDBJ whole genome shotgun (WGS) entry which is preliminary data.</text>
</comment>
<dbReference type="InterPro" id="IPR052174">
    <property type="entry name" value="Flavoredoxin"/>
</dbReference>
<dbReference type="Pfam" id="PF01613">
    <property type="entry name" value="Flavin_Reduct"/>
    <property type="match status" value="1"/>
</dbReference>
<dbReference type="PANTHER" id="PTHR43567:SF1">
    <property type="entry name" value="FLAVOREDOXIN"/>
    <property type="match status" value="1"/>
</dbReference>
<dbReference type="InterPro" id="IPR002563">
    <property type="entry name" value="Flavin_Rdtase-like_dom"/>
</dbReference>
<proteinExistence type="inferred from homology"/>
<dbReference type="PANTHER" id="PTHR43567">
    <property type="entry name" value="FLAVOREDOXIN-RELATED-RELATED"/>
    <property type="match status" value="1"/>
</dbReference>
<comment type="cofactor">
    <cofactor evidence="1">
        <name>FMN</name>
        <dbReference type="ChEBI" id="CHEBI:58210"/>
    </cofactor>
</comment>
<feature type="region of interest" description="Disordered" evidence="4">
    <location>
        <begin position="1"/>
        <end position="26"/>
    </location>
</feature>
<gene>
    <name evidence="6" type="ORF">BN765_02349</name>
</gene>
<sequence length="223" mass="24728">MSEKMKKSDKVKMSSRPKNDRLNKSDIKKQTWRAGNMLYPVPAVMVSCARKGEKPNIITVAWAGTVCSDPAMVSISVRKERYSHDIIKETGEFVINLTTRKLARATDYCGVKSGRDVDKFADMHLTAAPSVKIEAPAIAESPVNIECKVKQVLELGSHDMFIAEVMAVNVDESLLDEKGTLHLSDADLIAYSHGRYYGLGDFIGKFGYSVQKPAKVKSSRKKK</sequence>
<dbReference type="SUPFAM" id="SSF50475">
    <property type="entry name" value="FMN-binding split barrel"/>
    <property type="match status" value="1"/>
</dbReference>
<dbReference type="Gene3D" id="2.30.110.10">
    <property type="entry name" value="Electron Transport, Fmn-binding Protein, Chain A"/>
    <property type="match status" value="1"/>
</dbReference>
<evidence type="ECO:0000256" key="1">
    <source>
        <dbReference type="ARBA" id="ARBA00001917"/>
    </source>
</evidence>
<protein>
    <recommendedName>
        <fullName evidence="5">Flavin reductase like domain-containing protein</fullName>
    </recommendedName>
</protein>
<reference evidence="6" key="1">
    <citation type="submission" date="2012-11" db="EMBL/GenBank/DDBJ databases">
        <title>Dependencies among metagenomic species, viruses, plasmids and units of genetic variation.</title>
        <authorList>
            <person name="Nielsen H.B."/>
            <person name="Almeida M."/>
            <person name="Juncker A.S."/>
            <person name="Rasmussen S."/>
            <person name="Li J."/>
            <person name="Sunagawa S."/>
            <person name="Plichta D."/>
            <person name="Gautier L."/>
            <person name="Le Chatelier E."/>
            <person name="Peletier E."/>
            <person name="Bonde I."/>
            <person name="Nielsen T."/>
            <person name="Manichanh C."/>
            <person name="Arumugam M."/>
            <person name="Batto J."/>
            <person name="Santos M.B.Q.D."/>
            <person name="Blom N."/>
            <person name="Borruel N."/>
            <person name="Burgdorf K.S."/>
            <person name="Boumezbeur F."/>
            <person name="Casellas F."/>
            <person name="Dore J."/>
            <person name="Guarner F."/>
            <person name="Hansen T."/>
            <person name="Hildebrand F."/>
            <person name="Kaas R.S."/>
            <person name="Kennedy S."/>
            <person name="Kristiansen K."/>
            <person name="Kultima J.R."/>
            <person name="Leonard P."/>
            <person name="Levenez F."/>
            <person name="Lund O."/>
            <person name="Moumen B."/>
            <person name="Le Paslier D."/>
            <person name="Pons N."/>
            <person name="Pedersen O."/>
            <person name="Prifti E."/>
            <person name="Qin J."/>
            <person name="Raes J."/>
            <person name="Tap J."/>
            <person name="Tims S."/>
            <person name="Ussery D.W."/>
            <person name="Yamada T."/>
            <person name="MetaHit consortium"/>
            <person name="Renault P."/>
            <person name="Sicheritz-Ponten T."/>
            <person name="Bork P."/>
            <person name="Wang J."/>
            <person name="Brunak S."/>
            <person name="Ehrlich S.D."/>
        </authorList>
    </citation>
    <scope>NUCLEOTIDE SEQUENCE [LARGE SCALE GENOMIC DNA]</scope>
</reference>